<keyword evidence="2" id="KW-1185">Reference proteome</keyword>
<comment type="caution">
    <text evidence="1">The sequence shown here is derived from an EMBL/GenBank/DDBJ whole genome shotgun (WGS) entry which is preliminary data.</text>
</comment>
<evidence type="ECO:0000313" key="1">
    <source>
        <dbReference type="EMBL" id="KAK7055322.1"/>
    </source>
</evidence>
<proteinExistence type="predicted"/>
<dbReference type="EMBL" id="JAWWNJ010000005">
    <property type="protein sequence ID" value="KAK7055322.1"/>
    <property type="molecule type" value="Genomic_DNA"/>
</dbReference>
<evidence type="ECO:0008006" key="3">
    <source>
        <dbReference type="Google" id="ProtNLM"/>
    </source>
</evidence>
<accession>A0AAW0DR06</accession>
<protein>
    <recommendedName>
        <fullName evidence="3">F-box domain-containing protein</fullName>
    </recommendedName>
</protein>
<sequence length="408" mass="46465">MTHRDVAATQTVQCPQELVDLILDETDPADKETHKSCALVARSFREKSQRKIFSDLRILPQGRDSVPALNRLAEALSSSPQLALYVRTLYLVQPSLYEPCAWMQVPILPDILSVLTRLTSLRIRVYNWDYFNLVCENAIYALIVQSSLLSIVVEEPRFSAETQIISLLRCLPTTLESVSFITVFDGANSYAAFDVEVPTECLQLTSLHIESESSLLFVWLNGTVHTKSLRNLRIKPPIVNYLPTTDLISQMLEEAVAVEVYHLVHPSIFRYEGLETHSLARMKHLRTLEFSVELDYEELTDSGHDERDNALLDVLCILDTAPSSVEHLILNLKIYNPQELHMTLDSGLLERFGKDLPALQDVVVRMVSRFPEQSLRDAGVRHLRELFSSLNRREILTVVDAWPPERED</sequence>
<dbReference type="AlphaFoldDB" id="A0AAW0DR06"/>
<evidence type="ECO:0000313" key="2">
    <source>
        <dbReference type="Proteomes" id="UP001362999"/>
    </source>
</evidence>
<dbReference type="Proteomes" id="UP001362999">
    <property type="component" value="Unassembled WGS sequence"/>
</dbReference>
<gene>
    <name evidence="1" type="ORF">R3P38DRAFT_1351979</name>
</gene>
<organism evidence="1 2">
    <name type="scientific">Favolaschia claudopus</name>
    <dbReference type="NCBI Taxonomy" id="2862362"/>
    <lineage>
        <taxon>Eukaryota</taxon>
        <taxon>Fungi</taxon>
        <taxon>Dikarya</taxon>
        <taxon>Basidiomycota</taxon>
        <taxon>Agaricomycotina</taxon>
        <taxon>Agaricomycetes</taxon>
        <taxon>Agaricomycetidae</taxon>
        <taxon>Agaricales</taxon>
        <taxon>Marasmiineae</taxon>
        <taxon>Mycenaceae</taxon>
        <taxon>Favolaschia</taxon>
    </lineage>
</organism>
<reference evidence="1 2" key="1">
    <citation type="journal article" date="2024" name="J Genomics">
        <title>Draft genome sequencing and assembly of Favolaschia claudopus CIRM-BRFM 2984 isolated from oak limbs.</title>
        <authorList>
            <person name="Navarro D."/>
            <person name="Drula E."/>
            <person name="Chaduli D."/>
            <person name="Cazenave R."/>
            <person name="Ahrendt S."/>
            <person name="Wang J."/>
            <person name="Lipzen A."/>
            <person name="Daum C."/>
            <person name="Barry K."/>
            <person name="Grigoriev I.V."/>
            <person name="Favel A."/>
            <person name="Rosso M.N."/>
            <person name="Martin F."/>
        </authorList>
    </citation>
    <scope>NUCLEOTIDE SEQUENCE [LARGE SCALE GENOMIC DNA]</scope>
    <source>
        <strain evidence="1 2">CIRM-BRFM 2984</strain>
    </source>
</reference>
<name>A0AAW0DR06_9AGAR</name>